<protein>
    <submittedName>
        <fullName evidence="5">BON domain-containing protein</fullName>
    </submittedName>
</protein>
<dbReference type="PROSITE" id="PS51371">
    <property type="entry name" value="CBS"/>
    <property type="match status" value="2"/>
</dbReference>
<feature type="domain" description="CBS" evidence="4">
    <location>
        <begin position="94"/>
        <end position="150"/>
    </location>
</feature>
<dbReference type="AlphaFoldDB" id="A0A562N7Z8"/>
<dbReference type="RefSeq" id="WP_145721324.1">
    <property type="nucleotide sequence ID" value="NZ_BSPF01000088.1"/>
</dbReference>
<comment type="caution">
    <text evidence="5">The sequence shown here is derived from an EMBL/GenBank/DDBJ whole genome shotgun (WGS) entry which is preliminary data.</text>
</comment>
<dbReference type="InterPro" id="IPR017080">
    <property type="entry name" value="UCP036990_CBS_BON"/>
</dbReference>
<dbReference type="InterPro" id="IPR000644">
    <property type="entry name" value="CBS_dom"/>
</dbReference>
<dbReference type="Pfam" id="PF00571">
    <property type="entry name" value="CBS"/>
    <property type="match status" value="2"/>
</dbReference>
<dbReference type="PANTHER" id="PTHR43080:SF26">
    <property type="entry name" value="REGULATORY PROTEIN"/>
    <property type="match status" value="1"/>
</dbReference>
<gene>
    <name evidence="5" type="ORF">IQ26_05297</name>
</gene>
<organism evidence="5 6">
    <name type="scientific">Mesorhizobium tianshanense</name>
    <dbReference type="NCBI Taxonomy" id="39844"/>
    <lineage>
        <taxon>Bacteria</taxon>
        <taxon>Pseudomonadati</taxon>
        <taxon>Pseudomonadota</taxon>
        <taxon>Alphaproteobacteria</taxon>
        <taxon>Hyphomicrobiales</taxon>
        <taxon>Phyllobacteriaceae</taxon>
        <taxon>Mesorhizobium</taxon>
    </lineage>
</organism>
<dbReference type="Gene3D" id="3.30.1340.30">
    <property type="match status" value="1"/>
</dbReference>
<evidence type="ECO:0000256" key="2">
    <source>
        <dbReference type="PROSITE-ProRule" id="PRU00703"/>
    </source>
</evidence>
<feature type="domain" description="BON" evidence="3">
    <location>
        <begin position="156"/>
        <end position="224"/>
    </location>
</feature>
<keyword evidence="6" id="KW-1185">Reference proteome</keyword>
<sequence>MKARDIMTMGATMVRPDTTIEHAARVMLEHHISGLPVVDAQGKLLGIVTERDLLRREEIGTERRRPRWLEVWLSAKRLAQEYAQEHGRKVEHVMSRGVASVGPDTPLSEIVDLMEMRGVKRLPVVSDGKVIGIVSRPNLLLALSRHMGEIAPSVVSDLAIRKSIMDEVESKAWRPSATIDIVVRNGVVDLNGTVTDESVRSALRIAAENTPGTVRVVDNLRVVSLPAGYM</sequence>
<dbReference type="InterPro" id="IPR046342">
    <property type="entry name" value="CBS_dom_sf"/>
</dbReference>
<dbReference type="PANTHER" id="PTHR43080">
    <property type="entry name" value="CBS DOMAIN-CONTAINING PROTEIN CBSX3, MITOCHONDRIAL"/>
    <property type="match status" value="1"/>
</dbReference>
<dbReference type="PIRSF" id="PIRSF036990">
    <property type="entry name" value="UCP036990_CBS_BON"/>
    <property type="match status" value="1"/>
</dbReference>
<evidence type="ECO:0000256" key="1">
    <source>
        <dbReference type="ARBA" id="ARBA00023122"/>
    </source>
</evidence>
<dbReference type="OrthoDB" id="9783590at2"/>
<dbReference type="EMBL" id="VLKT01000039">
    <property type="protein sequence ID" value="TWI28257.1"/>
    <property type="molecule type" value="Genomic_DNA"/>
</dbReference>
<evidence type="ECO:0000313" key="6">
    <source>
        <dbReference type="Proteomes" id="UP000317122"/>
    </source>
</evidence>
<evidence type="ECO:0000259" key="3">
    <source>
        <dbReference type="PROSITE" id="PS50914"/>
    </source>
</evidence>
<dbReference type="Pfam" id="PF04972">
    <property type="entry name" value="BON"/>
    <property type="match status" value="1"/>
</dbReference>
<evidence type="ECO:0000259" key="4">
    <source>
        <dbReference type="PROSITE" id="PS51371"/>
    </source>
</evidence>
<dbReference type="Gene3D" id="3.10.580.10">
    <property type="entry name" value="CBS-domain"/>
    <property type="match status" value="1"/>
</dbReference>
<name>A0A562N7Z8_9HYPH</name>
<proteinExistence type="predicted"/>
<dbReference type="InterPro" id="IPR051257">
    <property type="entry name" value="Diverse_CBS-Domain"/>
</dbReference>
<dbReference type="PROSITE" id="PS50914">
    <property type="entry name" value="BON"/>
    <property type="match status" value="1"/>
</dbReference>
<dbReference type="InterPro" id="IPR007055">
    <property type="entry name" value="BON_dom"/>
</dbReference>
<evidence type="ECO:0000313" key="5">
    <source>
        <dbReference type="EMBL" id="TWI28257.1"/>
    </source>
</evidence>
<keyword evidence="1 2" id="KW-0129">CBS domain</keyword>
<dbReference type="CDD" id="cd04586">
    <property type="entry name" value="CBS_pair_BON_assoc"/>
    <property type="match status" value="1"/>
</dbReference>
<dbReference type="Proteomes" id="UP000317122">
    <property type="component" value="Unassembled WGS sequence"/>
</dbReference>
<accession>A0A562N7Z8</accession>
<dbReference type="SMART" id="SM00116">
    <property type="entry name" value="CBS"/>
    <property type="match status" value="2"/>
</dbReference>
<reference evidence="5 6" key="1">
    <citation type="journal article" date="2015" name="Stand. Genomic Sci.">
        <title>Genomic Encyclopedia of Bacterial and Archaeal Type Strains, Phase III: the genomes of soil and plant-associated and newly described type strains.</title>
        <authorList>
            <person name="Whitman W.B."/>
            <person name="Woyke T."/>
            <person name="Klenk H.P."/>
            <person name="Zhou Y."/>
            <person name="Lilburn T.G."/>
            <person name="Beck B.J."/>
            <person name="De Vos P."/>
            <person name="Vandamme P."/>
            <person name="Eisen J.A."/>
            <person name="Garrity G."/>
            <person name="Hugenholtz P."/>
            <person name="Kyrpides N.C."/>
        </authorList>
    </citation>
    <scope>NUCLEOTIDE SEQUENCE [LARGE SCALE GENOMIC DNA]</scope>
    <source>
        <strain evidence="5 6">CGMCC 1.2546</strain>
    </source>
</reference>
<dbReference type="SUPFAM" id="SSF54631">
    <property type="entry name" value="CBS-domain pair"/>
    <property type="match status" value="1"/>
</dbReference>
<feature type="domain" description="CBS" evidence="4">
    <location>
        <begin position="7"/>
        <end position="63"/>
    </location>
</feature>